<dbReference type="AlphaFoldDB" id="A0A1D8GME0"/>
<protein>
    <recommendedName>
        <fullName evidence="4">YitT family protein</fullName>
    </recommendedName>
</protein>
<accession>A0A1D8GME0</accession>
<dbReference type="PANTHER" id="PTHR40078">
    <property type="entry name" value="INTEGRAL MEMBRANE PROTEIN-RELATED"/>
    <property type="match status" value="1"/>
</dbReference>
<feature type="transmembrane region" description="Helical" evidence="1">
    <location>
        <begin position="159"/>
        <end position="185"/>
    </location>
</feature>
<gene>
    <name evidence="2" type="ORF">Gferi_22660</name>
</gene>
<evidence type="ECO:0000313" key="3">
    <source>
        <dbReference type="Proteomes" id="UP000095743"/>
    </source>
</evidence>
<keyword evidence="1" id="KW-1133">Transmembrane helix</keyword>
<evidence type="ECO:0008006" key="4">
    <source>
        <dbReference type="Google" id="ProtNLM"/>
    </source>
</evidence>
<feature type="transmembrane region" description="Helical" evidence="1">
    <location>
        <begin position="76"/>
        <end position="96"/>
    </location>
</feature>
<keyword evidence="1" id="KW-0812">Transmembrane</keyword>
<dbReference type="RefSeq" id="WP_069980408.1">
    <property type="nucleotide sequence ID" value="NZ_CP017269.1"/>
</dbReference>
<organism evidence="2 3">
    <name type="scientific">Geosporobacter ferrireducens</name>
    <dbReference type="NCBI Taxonomy" id="1424294"/>
    <lineage>
        <taxon>Bacteria</taxon>
        <taxon>Bacillati</taxon>
        <taxon>Bacillota</taxon>
        <taxon>Clostridia</taxon>
        <taxon>Peptostreptococcales</taxon>
        <taxon>Thermotaleaceae</taxon>
        <taxon>Geosporobacter</taxon>
    </lineage>
</organism>
<name>A0A1D8GME0_9FIRM</name>
<feature type="transmembrane region" description="Helical" evidence="1">
    <location>
        <begin position="12"/>
        <end position="30"/>
    </location>
</feature>
<dbReference type="EMBL" id="CP017269">
    <property type="protein sequence ID" value="AOT72093.1"/>
    <property type="molecule type" value="Genomic_DNA"/>
</dbReference>
<keyword evidence="3" id="KW-1185">Reference proteome</keyword>
<dbReference type="OrthoDB" id="154912at2"/>
<dbReference type="KEGG" id="gfe:Gferi_22660"/>
<reference evidence="2 3" key="1">
    <citation type="submission" date="2016-09" db="EMBL/GenBank/DDBJ databases">
        <title>Genomic analysis reveals versatility of anaerobic energy metabolism of Geosporobacter ferrireducens IRF9 of phylum Firmicutes.</title>
        <authorList>
            <person name="Kim S.-J."/>
        </authorList>
    </citation>
    <scope>NUCLEOTIDE SEQUENCE [LARGE SCALE GENOMIC DNA]</scope>
    <source>
        <strain evidence="2 3">IRF9</strain>
    </source>
</reference>
<sequence length="225" mass="25192">MKAVIYRIFRLFIGLIFYAVGIVMTINANLGLAPWDVFHQGLSKTMNISMGQASIGVGLMLIISNSFLGERLGWGTICNMFFIGFFMDILMFNHLIPIFDNWILQLMMLLLGMFLIGIASIFYIGASLGAGPRDGLMIALTKKTGKSVRFIRNSIELSVLSLGYILGGFIGVGTLITALAIGYIVQFTFKLFHFEVNKIQHRFIDDDIKFLGRMISKKEDHSEVE</sequence>
<proteinExistence type="predicted"/>
<dbReference type="Pfam" id="PF19700">
    <property type="entry name" value="DUF6198"/>
    <property type="match status" value="1"/>
</dbReference>
<evidence type="ECO:0000256" key="1">
    <source>
        <dbReference type="SAM" id="Phobius"/>
    </source>
</evidence>
<feature type="transmembrane region" description="Helical" evidence="1">
    <location>
        <begin position="50"/>
        <end position="69"/>
    </location>
</feature>
<dbReference type="Proteomes" id="UP000095743">
    <property type="component" value="Chromosome"/>
</dbReference>
<feature type="transmembrane region" description="Helical" evidence="1">
    <location>
        <begin position="102"/>
        <end position="124"/>
    </location>
</feature>
<evidence type="ECO:0000313" key="2">
    <source>
        <dbReference type="EMBL" id="AOT72093.1"/>
    </source>
</evidence>
<dbReference type="InterPro" id="IPR038750">
    <property type="entry name" value="YczE/YyaS-like"/>
</dbReference>
<keyword evidence="1" id="KW-0472">Membrane</keyword>
<dbReference type="PANTHER" id="PTHR40078:SF1">
    <property type="entry name" value="INTEGRAL MEMBRANE PROTEIN"/>
    <property type="match status" value="1"/>
</dbReference>